<dbReference type="EMBL" id="CABPSK010000001">
    <property type="protein sequence ID" value="VVD70673.1"/>
    <property type="molecule type" value="Genomic_DNA"/>
</dbReference>
<dbReference type="CDD" id="cd06261">
    <property type="entry name" value="TM_PBP2"/>
    <property type="match status" value="1"/>
</dbReference>
<gene>
    <name evidence="10" type="primary">potB_1</name>
    <name evidence="10" type="ORF">PPN31114_00591</name>
</gene>
<organism evidence="10 11">
    <name type="scientific">Pandoraea pneumonica</name>
    <dbReference type="NCBI Taxonomy" id="2508299"/>
    <lineage>
        <taxon>Bacteria</taxon>
        <taxon>Pseudomonadati</taxon>
        <taxon>Pseudomonadota</taxon>
        <taxon>Betaproteobacteria</taxon>
        <taxon>Burkholderiales</taxon>
        <taxon>Burkholderiaceae</taxon>
        <taxon>Pandoraea</taxon>
    </lineage>
</organism>
<dbReference type="InterPro" id="IPR000515">
    <property type="entry name" value="MetI-like"/>
</dbReference>
<evidence type="ECO:0000313" key="11">
    <source>
        <dbReference type="Proteomes" id="UP000366945"/>
    </source>
</evidence>
<accession>A0A5E4S6E8</accession>
<dbReference type="Gene3D" id="1.10.3720.10">
    <property type="entry name" value="MetI-like"/>
    <property type="match status" value="1"/>
</dbReference>
<dbReference type="PANTHER" id="PTHR43357">
    <property type="entry name" value="INNER MEMBRANE ABC TRANSPORTER PERMEASE PROTEIN YDCV"/>
    <property type="match status" value="1"/>
</dbReference>
<dbReference type="SUPFAM" id="SSF161098">
    <property type="entry name" value="MetI-like"/>
    <property type="match status" value="1"/>
</dbReference>
<evidence type="ECO:0000259" key="9">
    <source>
        <dbReference type="PROSITE" id="PS50928"/>
    </source>
</evidence>
<feature type="transmembrane region" description="Helical" evidence="8">
    <location>
        <begin position="271"/>
        <end position="292"/>
    </location>
</feature>
<keyword evidence="3" id="KW-1003">Cell membrane</keyword>
<dbReference type="GeneID" id="300402655"/>
<dbReference type="RefSeq" id="WP_150677984.1">
    <property type="nucleotide sequence ID" value="NZ_CABPSK010000001.1"/>
</dbReference>
<feature type="transmembrane region" description="Helical" evidence="8">
    <location>
        <begin position="159"/>
        <end position="178"/>
    </location>
</feature>
<feature type="transmembrane region" description="Helical" evidence="8">
    <location>
        <begin position="80"/>
        <end position="103"/>
    </location>
</feature>
<dbReference type="GO" id="GO:0005886">
    <property type="term" value="C:plasma membrane"/>
    <property type="evidence" value="ECO:0007669"/>
    <property type="project" value="UniProtKB-SubCell"/>
</dbReference>
<dbReference type="Proteomes" id="UP000366945">
    <property type="component" value="Unassembled WGS sequence"/>
</dbReference>
<comment type="subcellular location">
    <subcellularLocation>
        <location evidence="1">Cell inner membrane</location>
        <topology evidence="1">Multi-pass membrane protein</topology>
    </subcellularLocation>
    <subcellularLocation>
        <location evidence="8">Cell membrane</location>
        <topology evidence="8">Multi-pass membrane protein</topology>
    </subcellularLocation>
</comment>
<dbReference type="InterPro" id="IPR035906">
    <property type="entry name" value="MetI-like_sf"/>
</dbReference>
<proteinExistence type="inferred from homology"/>
<evidence type="ECO:0000256" key="6">
    <source>
        <dbReference type="ARBA" id="ARBA00022989"/>
    </source>
</evidence>
<evidence type="ECO:0000256" key="8">
    <source>
        <dbReference type="RuleBase" id="RU363032"/>
    </source>
</evidence>
<evidence type="ECO:0000256" key="4">
    <source>
        <dbReference type="ARBA" id="ARBA00022519"/>
    </source>
</evidence>
<dbReference type="PROSITE" id="PS50928">
    <property type="entry name" value="ABC_TM1"/>
    <property type="match status" value="1"/>
</dbReference>
<sequence length="297" mass="31127">MTPHRANPVPAIEAIERSPRRPRGTLAPRGWVRRFGGLPAAALLALGFGLPLGALVIAAFEGRGEAFLAIAIDPLVRNALVNSLALAVGAGTVSLLVGALLAVTLARQTPRRRRFWLAAMGVPLAFSGLVIAYGFILAFGRAGFVTLGLASLGADPARVGALIYTAPGLIAAYAYYLIPRVALMVYPSIANLDRRPLEAALTLGAHPLRALVDVALRELWPTLAAAWCLVTAIAMGTYGTALALAGTQINILPLLMFLKMSDGQTDFPQAAALSLVLMAVCSGVLALGECLVRRHPQ</sequence>
<evidence type="ECO:0000313" key="10">
    <source>
        <dbReference type="EMBL" id="VVD70673.1"/>
    </source>
</evidence>
<keyword evidence="6 8" id="KW-1133">Transmembrane helix</keyword>
<keyword evidence="11" id="KW-1185">Reference proteome</keyword>
<keyword evidence="5 8" id="KW-0812">Transmembrane</keyword>
<evidence type="ECO:0000256" key="7">
    <source>
        <dbReference type="ARBA" id="ARBA00023136"/>
    </source>
</evidence>
<dbReference type="AlphaFoldDB" id="A0A5E4S6E8"/>
<evidence type="ECO:0000256" key="3">
    <source>
        <dbReference type="ARBA" id="ARBA00022475"/>
    </source>
</evidence>
<feature type="transmembrane region" description="Helical" evidence="8">
    <location>
        <begin position="38"/>
        <end position="60"/>
    </location>
</feature>
<comment type="similarity">
    <text evidence="8">Belongs to the binding-protein-dependent transport system permease family.</text>
</comment>
<dbReference type="PANTHER" id="PTHR43357:SF4">
    <property type="entry name" value="INNER MEMBRANE ABC TRANSPORTER PERMEASE PROTEIN YDCV"/>
    <property type="match status" value="1"/>
</dbReference>
<keyword evidence="2 8" id="KW-0813">Transport</keyword>
<reference evidence="10 11" key="1">
    <citation type="submission" date="2019-08" db="EMBL/GenBank/DDBJ databases">
        <authorList>
            <person name="Peeters C."/>
        </authorList>
    </citation>
    <scope>NUCLEOTIDE SEQUENCE [LARGE SCALE GENOMIC DNA]</scope>
    <source>
        <strain evidence="10 11">LMG 31114</strain>
    </source>
</reference>
<evidence type="ECO:0000256" key="2">
    <source>
        <dbReference type="ARBA" id="ARBA00022448"/>
    </source>
</evidence>
<name>A0A5E4S6E8_9BURK</name>
<dbReference type="Pfam" id="PF00528">
    <property type="entry name" value="BPD_transp_1"/>
    <property type="match status" value="1"/>
</dbReference>
<feature type="transmembrane region" description="Helical" evidence="8">
    <location>
        <begin position="115"/>
        <end position="139"/>
    </location>
</feature>
<feature type="domain" description="ABC transmembrane type-1" evidence="9">
    <location>
        <begin position="80"/>
        <end position="288"/>
    </location>
</feature>
<dbReference type="OrthoDB" id="8808555at2"/>
<evidence type="ECO:0000256" key="5">
    <source>
        <dbReference type="ARBA" id="ARBA00022692"/>
    </source>
</evidence>
<evidence type="ECO:0000256" key="1">
    <source>
        <dbReference type="ARBA" id="ARBA00004429"/>
    </source>
</evidence>
<feature type="transmembrane region" description="Helical" evidence="8">
    <location>
        <begin position="226"/>
        <end position="251"/>
    </location>
</feature>
<protein>
    <submittedName>
        <fullName evidence="10">Spermidine/putrescine transport system permease protein PotB</fullName>
    </submittedName>
</protein>
<dbReference type="GO" id="GO:0055085">
    <property type="term" value="P:transmembrane transport"/>
    <property type="evidence" value="ECO:0007669"/>
    <property type="project" value="InterPro"/>
</dbReference>
<keyword evidence="7 8" id="KW-0472">Membrane</keyword>
<keyword evidence="4" id="KW-0997">Cell inner membrane</keyword>